<gene>
    <name evidence="3" type="ORF">B9Z19DRAFT_1093906</name>
</gene>
<dbReference type="Proteomes" id="UP000244722">
    <property type="component" value="Unassembled WGS sequence"/>
</dbReference>
<dbReference type="EMBL" id="NESQ01000327">
    <property type="protein sequence ID" value="PUU74031.1"/>
    <property type="molecule type" value="Genomic_DNA"/>
</dbReference>
<dbReference type="GO" id="GO:0003676">
    <property type="term" value="F:nucleic acid binding"/>
    <property type="evidence" value="ECO:0007669"/>
    <property type="project" value="InterPro"/>
</dbReference>
<feature type="compositionally biased region" description="Basic residues" evidence="1">
    <location>
        <begin position="121"/>
        <end position="134"/>
    </location>
</feature>
<feature type="domain" description="Gfd2/YDR514C-like C-terminal" evidence="2">
    <location>
        <begin position="171"/>
        <end position="365"/>
    </location>
</feature>
<evidence type="ECO:0000256" key="1">
    <source>
        <dbReference type="SAM" id="MobiDB-lite"/>
    </source>
</evidence>
<evidence type="ECO:0000313" key="3">
    <source>
        <dbReference type="EMBL" id="PUU74031.1"/>
    </source>
</evidence>
<dbReference type="InterPro" id="IPR048519">
    <property type="entry name" value="Gfd2/YDR514C-like_C"/>
</dbReference>
<dbReference type="AlphaFoldDB" id="A0A2T6ZEW2"/>
<feature type="region of interest" description="Disordered" evidence="1">
    <location>
        <begin position="115"/>
        <end position="135"/>
    </location>
</feature>
<dbReference type="InterPro" id="IPR012337">
    <property type="entry name" value="RNaseH-like_sf"/>
</dbReference>
<dbReference type="InterPro" id="IPR036397">
    <property type="entry name" value="RNaseH_sf"/>
</dbReference>
<reference evidence="3 4" key="1">
    <citation type="submission" date="2017-04" db="EMBL/GenBank/DDBJ databases">
        <title>Draft genome sequence of Tuber borchii Vittad., a whitish edible truffle.</title>
        <authorList>
            <consortium name="DOE Joint Genome Institute"/>
            <person name="Murat C."/>
            <person name="Kuo A."/>
            <person name="Barry K.W."/>
            <person name="Clum A."/>
            <person name="Dockter R.B."/>
            <person name="Fauchery L."/>
            <person name="Iotti M."/>
            <person name="Kohler A."/>
            <person name="Labutti K."/>
            <person name="Lindquist E.A."/>
            <person name="Lipzen A."/>
            <person name="Ohm R.A."/>
            <person name="Wang M."/>
            <person name="Grigoriev I.V."/>
            <person name="Zambonelli A."/>
            <person name="Martin F.M."/>
        </authorList>
    </citation>
    <scope>NUCLEOTIDE SEQUENCE [LARGE SCALE GENOMIC DNA]</scope>
    <source>
        <strain evidence="3 4">Tbo3840</strain>
    </source>
</reference>
<dbReference type="Gene3D" id="3.30.420.10">
    <property type="entry name" value="Ribonuclease H-like superfamily/Ribonuclease H"/>
    <property type="match status" value="1"/>
</dbReference>
<sequence>MDSFVEYKTLRTFPYKFLSKADQHVVSRFFDSKPFHAYGWRIYIYETTTRESLLIPWDQIDQFFKEIVAETSIRLFQNFPFKKISYKLDAEEDAPILMGDFESKEELDELLQKFGSPARKGSPKKSSKSKRNAAKRLQAMETWKSQVKSARNHLEYTQHSPEPEAEKTFPVFVSIDVEAFEHNHNIITEVGISENAPTRETVLKAIQDGFNLVSPPPRRSDAIIDLIKSHHFRVSEHINMRNGQFVIDAADSFMFGDSEFVPLTQLPEKIGKCFRHYDKYGEKRRIVLVGHDVRTDVDFLMAVGYDVGNIAGLEVIDTTCMWKAVMKDPQSKGLGPMLCDLGVDFRHLHNAGNDATYTLQALVKMAEIGLPSEGDGASPEPAPNLYRPIWKKAEDVQIGFVDEADNRQANVLPHKNPVPKNPMPKDIVEAGNSSEGSGLSVGGDGWD</sequence>
<dbReference type="OrthoDB" id="5953249at2759"/>
<keyword evidence="4" id="KW-1185">Reference proteome</keyword>
<dbReference type="PANTHER" id="PTHR28083:SF1">
    <property type="entry name" value="GOOD FOR FULL DBP5 ACTIVITY PROTEIN 2"/>
    <property type="match status" value="1"/>
</dbReference>
<organism evidence="3 4">
    <name type="scientific">Tuber borchii</name>
    <name type="common">White truffle</name>
    <dbReference type="NCBI Taxonomy" id="42251"/>
    <lineage>
        <taxon>Eukaryota</taxon>
        <taxon>Fungi</taxon>
        <taxon>Dikarya</taxon>
        <taxon>Ascomycota</taxon>
        <taxon>Pezizomycotina</taxon>
        <taxon>Pezizomycetes</taxon>
        <taxon>Pezizales</taxon>
        <taxon>Tuberaceae</taxon>
        <taxon>Tuber</taxon>
    </lineage>
</organism>
<dbReference type="STRING" id="42251.A0A2T6ZEW2"/>
<name>A0A2T6ZEW2_TUBBO</name>
<comment type="caution">
    <text evidence="3">The sequence shown here is derived from an EMBL/GenBank/DDBJ whole genome shotgun (WGS) entry which is preliminary data.</text>
</comment>
<evidence type="ECO:0000313" key="4">
    <source>
        <dbReference type="Proteomes" id="UP000244722"/>
    </source>
</evidence>
<proteinExistence type="predicted"/>
<protein>
    <recommendedName>
        <fullName evidence="2">Gfd2/YDR514C-like C-terminal domain-containing protein</fullName>
    </recommendedName>
</protein>
<accession>A0A2T6ZEW2</accession>
<dbReference type="Pfam" id="PF21762">
    <property type="entry name" value="DEDDh_C"/>
    <property type="match status" value="1"/>
</dbReference>
<dbReference type="GO" id="GO:0005634">
    <property type="term" value="C:nucleus"/>
    <property type="evidence" value="ECO:0007669"/>
    <property type="project" value="TreeGrafter"/>
</dbReference>
<dbReference type="PANTHER" id="PTHR28083">
    <property type="entry name" value="GOOD FOR FULL DBP5 ACTIVITY PROTEIN 2"/>
    <property type="match status" value="1"/>
</dbReference>
<dbReference type="SUPFAM" id="SSF53098">
    <property type="entry name" value="Ribonuclease H-like"/>
    <property type="match status" value="1"/>
</dbReference>
<evidence type="ECO:0000259" key="2">
    <source>
        <dbReference type="Pfam" id="PF21762"/>
    </source>
</evidence>
<dbReference type="InterPro" id="IPR040151">
    <property type="entry name" value="Gfd2/YDR514C-like"/>
</dbReference>
<feature type="region of interest" description="Disordered" evidence="1">
    <location>
        <begin position="405"/>
        <end position="447"/>
    </location>
</feature>